<feature type="non-terminal residue" evidence="1">
    <location>
        <position position="1"/>
    </location>
</feature>
<sequence length="427" mass="49474">SSCQLNCLYLLVQLYEYVQPFPEQQQQMTPELTKRKMLCFRRRLKSLKESQQNMKLIGERVLITCLDGHLSSSEAGRDSARGIIYSIRKETLIENSNLKVSNIKVIMIKIKKNILAESHSSQLIPNISHNLTPLLPTPHTQNLQLQISIISQSRAILHSNQREQTFMLSRTLHRNLSHLNQVSKQKQCVESVSHLTKRKMQKEQDMGIKDPPIMQQIKKEEQSVGIRDQSTLQIGYNSIYTNQEDSPIQKNKKELKVVSILSRNRPVNRLRNYIKNMQTSSFNISNWFSNLSQLNKHLYDLPFWADEEVRDIQIKQLLEEHHPASTTIEGKLIHFIDALKLISAGTLVTRVIKAFWINTQAPEILEGNMFNTVKIRSKDSKLALGKQIKKELQEDIIEDVPFNQYKCINPCFVIPKNEPGKWKKIMD</sequence>
<comment type="caution">
    <text evidence="1">The sequence shown here is derived from an EMBL/GenBank/DDBJ whole genome shotgun (WGS) entry which is preliminary data.</text>
</comment>
<name>A0A5J4VGG3_9EUKA</name>
<organism evidence="1 2">
    <name type="scientific">Streblomastix strix</name>
    <dbReference type="NCBI Taxonomy" id="222440"/>
    <lineage>
        <taxon>Eukaryota</taxon>
        <taxon>Metamonada</taxon>
        <taxon>Preaxostyla</taxon>
        <taxon>Oxymonadida</taxon>
        <taxon>Streblomastigidae</taxon>
        <taxon>Streblomastix</taxon>
    </lineage>
</organism>
<dbReference type="Proteomes" id="UP000324800">
    <property type="component" value="Unassembled WGS sequence"/>
</dbReference>
<proteinExistence type="predicted"/>
<protein>
    <submittedName>
        <fullName evidence="1">Uncharacterized protein</fullName>
    </submittedName>
</protein>
<reference evidence="1 2" key="1">
    <citation type="submission" date="2019-03" db="EMBL/GenBank/DDBJ databases">
        <title>Single cell metagenomics reveals metabolic interactions within the superorganism composed of flagellate Streblomastix strix and complex community of Bacteroidetes bacteria on its surface.</title>
        <authorList>
            <person name="Treitli S.C."/>
            <person name="Kolisko M."/>
            <person name="Husnik F."/>
            <person name="Keeling P."/>
            <person name="Hampl V."/>
        </authorList>
    </citation>
    <scope>NUCLEOTIDE SEQUENCE [LARGE SCALE GENOMIC DNA]</scope>
    <source>
        <strain evidence="1">ST1C</strain>
    </source>
</reference>
<gene>
    <name evidence="1" type="ORF">EZS28_022956</name>
</gene>
<evidence type="ECO:0000313" key="1">
    <source>
        <dbReference type="EMBL" id="KAA6381514.1"/>
    </source>
</evidence>
<dbReference type="EMBL" id="SNRW01007284">
    <property type="protein sequence ID" value="KAA6381514.1"/>
    <property type="molecule type" value="Genomic_DNA"/>
</dbReference>
<evidence type="ECO:0000313" key="2">
    <source>
        <dbReference type="Proteomes" id="UP000324800"/>
    </source>
</evidence>
<dbReference type="AlphaFoldDB" id="A0A5J4VGG3"/>
<accession>A0A5J4VGG3</accession>